<accession>A0A0R0DBX9</accession>
<gene>
    <name evidence="1" type="ORF">ABB28_05220</name>
</gene>
<dbReference type="InterPro" id="IPR029063">
    <property type="entry name" value="SAM-dependent_MTases_sf"/>
</dbReference>
<dbReference type="RefSeq" id="WP_057507617.1">
    <property type="nucleotide sequence ID" value="NZ_LDJK01000014.1"/>
</dbReference>
<sequence>MNTAAYFDALYQQADPFHYRSRWYEARKRALTLACLPRPRYTNAWELGCSNGVLTAELAARCDALLATDINQQALAEAAGSVSDCPHVTLQRAHHPGQWPPGRFDLIVVSEVGYYLDAGELQQMALQLDDSLAEDGLLLACHWRHPFDEARSTTENVHRLLRGGLLEAFNYQDEDLVLQAWSRQPTSVATWEGLR</sequence>
<dbReference type="GO" id="GO:0008757">
    <property type="term" value="F:S-adenosylmethionine-dependent methyltransferase activity"/>
    <property type="evidence" value="ECO:0007669"/>
    <property type="project" value="InterPro"/>
</dbReference>
<dbReference type="GO" id="GO:0009312">
    <property type="term" value="P:oligosaccharide biosynthetic process"/>
    <property type="evidence" value="ECO:0007669"/>
    <property type="project" value="InterPro"/>
</dbReference>
<keyword evidence="1" id="KW-0808">Transferase</keyword>
<dbReference type="PATRIC" id="fig|517011.3.peg.510"/>
<dbReference type="SUPFAM" id="SSF53335">
    <property type="entry name" value="S-adenosyl-L-methionine-dependent methyltransferases"/>
    <property type="match status" value="1"/>
</dbReference>
<dbReference type="GO" id="GO:0032259">
    <property type="term" value="P:methylation"/>
    <property type="evidence" value="ECO:0007669"/>
    <property type="project" value="UniProtKB-KW"/>
</dbReference>
<keyword evidence="2" id="KW-1185">Reference proteome</keyword>
<dbReference type="InterPro" id="IPR008715">
    <property type="entry name" value="SAM-MeTfrase_NodS-like"/>
</dbReference>
<organism evidence="1 2">
    <name type="scientific">Stenotrophomonas chelatiphaga</name>
    <dbReference type="NCBI Taxonomy" id="517011"/>
    <lineage>
        <taxon>Bacteria</taxon>
        <taxon>Pseudomonadati</taxon>
        <taxon>Pseudomonadota</taxon>
        <taxon>Gammaproteobacteria</taxon>
        <taxon>Lysobacterales</taxon>
        <taxon>Lysobacteraceae</taxon>
        <taxon>Stenotrophomonas</taxon>
    </lineage>
</organism>
<proteinExistence type="predicted"/>
<reference evidence="1 2" key="1">
    <citation type="submission" date="2015-05" db="EMBL/GenBank/DDBJ databases">
        <title>Genome sequencing and analysis of members of genus Stenotrophomonas.</title>
        <authorList>
            <person name="Patil P.P."/>
            <person name="Midha S."/>
            <person name="Patil P.B."/>
        </authorList>
    </citation>
    <scope>NUCLEOTIDE SEQUENCE [LARGE SCALE GENOMIC DNA]</scope>
    <source>
        <strain evidence="1 2">DSM 21508</strain>
    </source>
</reference>
<protein>
    <submittedName>
        <fullName evidence="1">Methyltransferase</fullName>
    </submittedName>
</protein>
<name>A0A0R0DBX9_9GAMM</name>
<dbReference type="CDD" id="cd02440">
    <property type="entry name" value="AdoMet_MTases"/>
    <property type="match status" value="1"/>
</dbReference>
<dbReference type="EMBL" id="LDJK01000014">
    <property type="protein sequence ID" value="KRG75313.1"/>
    <property type="molecule type" value="Genomic_DNA"/>
</dbReference>
<evidence type="ECO:0000313" key="2">
    <source>
        <dbReference type="Proteomes" id="UP000051386"/>
    </source>
</evidence>
<dbReference type="Pfam" id="PF05401">
    <property type="entry name" value="NodS"/>
    <property type="match status" value="1"/>
</dbReference>
<dbReference type="AlphaFoldDB" id="A0A0R0DBX9"/>
<keyword evidence="1" id="KW-0489">Methyltransferase</keyword>
<evidence type="ECO:0000313" key="1">
    <source>
        <dbReference type="EMBL" id="KRG75313.1"/>
    </source>
</evidence>
<dbReference type="Gene3D" id="3.40.50.150">
    <property type="entry name" value="Vaccinia Virus protein VP39"/>
    <property type="match status" value="1"/>
</dbReference>
<comment type="caution">
    <text evidence="1">The sequence shown here is derived from an EMBL/GenBank/DDBJ whole genome shotgun (WGS) entry which is preliminary data.</text>
</comment>
<dbReference type="Proteomes" id="UP000051386">
    <property type="component" value="Unassembled WGS sequence"/>
</dbReference>